<keyword evidence="2" id="KW-0813">Transport</keyword>
<protein>
    <submittedName>
        <fullName evidence="12">ABC transporter ATP-binding protein</fullName>
    </submittedName>
</protein>
<dbReference type="GO" id="GO:0016887">
    <property type="term" value="F:ATP hydrolysis activity"/>
    <property type="evidence" value="ECO:0007669"/>
    <property type="project" value="InterPro"/>
</dbReference>
<keyword evidence="5 12" id="KW-0067">ATP-binding</keyword>
<evidence type="ECO:0000256" key="9">
    <source>
        <dbReference type="SAM" id="Phobius"/>
    </source>
</evidence>
<dbReference type="InterPro" id="IPR039421">
    <property type="entry name" value="Type_1_exporter"/>
</dbReference>
<dbReference type="InterPro" id="IPR003439">
    <property type="entry name" value="ABC_transporter-like_ATP-bd"/>
</dbReference>
<feature type="transmembrane region" description="Helical" evidence="9">
    <location>
        <begin position="14"/>
        <end position="39"/>
    </location>
</feature>
<dbReference type="KEGG" id="fcz:IMF26_05135"/>
<evidence type="ECO:0000259" key="10">
    <source>
        <dbReference type="PROSITE" id="PS50893"/>
    </source>
</evidence>
<dbReference type="AlphaFoldDB" id="A0AAT9LEK0"/>
<dbReference type="CDD" id="cd03251">
    <property type="entry name" value="ABCC_MsbA"/>
    <property type="match status" value="1"/>
</dbReference>
<dbReference type="PROSITE" id="PS50929">
    <property type="entry name" value="ABC_TM1F"/>
    <property type="match status" value="1"/>
</dbReference>
<evidence type="ECO:0000259" key="11">
    <source>
        <dbReference type="PROSITE" id="PS50929"/>
    </source>
</evidence>
<evidence type="ECO:0000256" key="2">
    <source>
        <dbReference type="ARBA" id="ARBA00022448"/>
    </source>
</evidence>
<feature type="transmembrane region" description="Helical" evidence="9">
    <location>
        <begin position="59"/>
        <end position="77"/>
    </location>
</feature>
<feature type="domain" description="ABC transmembrane type-1" evidence="11">
    <location>
        <begin position="20"/>
        <end position="306"/>
    </location>
</feature>
<dbReference type="Pfam" id="PF00005">
    <property type="entry name" value="ABC_tran"/>
    <property type="match status" value="1"/>
</dbReference>
<dbReference type="PROSITE" id="PS00211">
    <property type="entry name" value="ABC_TRANSPORTER_1"/>
    <property type="match status" value="1"/>
</dbReference>
<dbReference type="InterPro" id="IPR003593">
    <property type="entry name" value="AAA+_ATPase"/>
</dbReference>
<sequence length="605" mass="66562">MRHITRILLISRRYWGWMCLAFVAMLGVTGTGIAGPWLVRTLVGIIEDSIDRGTVETAQVIRVSLILLLVYALRPALRVLQTWTTHVAGWGSVASARQAIYEHLQRLSPRYYADTQTGQIMSRVINDTANFEALIAHAIPEVTVSLLTLLGVSGALFYINSTLATYTLVPIPLITAGFYLYNRHVRPLFRHAQAKLGELNAILQDNLSGMREIQVFTQEERENRRVAERVLDHARAITKAVSISACFHGGIDFLSGLGTVSVVLFGGLMAMRGQVSIADITGFLLYVSSFYDPIMRLNQVNESLQQALAAADRYFEVLDTEPDIKDAPDAKELTQVKGHIVYENVSFRYGEAPVLKNINLEIKPGEMVALVGPTGVGKTTMANLIPRFYDPNEGRVLIDGVDIRTVKLSSLRRHISMVLQDVFLFNGTIAENIAYGSPNATREQIEAAAAAAGADEFIRELPNGYDTEIGERGVKLSGGQKQRLAIARAILYDAPILILDEATSSVDTETEAKISAALQRLMKGRTTLVIAHRLSTVRHADKIVVLKEGEIVEQGTHEELMKLDGLYARLVRLDSDLPGESCISQTPETLLSPRASETSQAPDGR</sequence>
<dbReference type="EMBL" id="CP062796">
    <property type="protein sequence ID" value="QUL99430.1"/>
    <property type="molecule type" value="Genomic_DNA"/>
</dbReference>
<dbReference type="GO" id="GO:0005524">
    <property type="term" value="F:ATP binding"/>
    <property type="evidence" value="ECO:0007669"/>
    <property type="project" value="UniProtKB-KW"/>
</dbReference>
<comment type="subcellular location">
    <subcellularLocation>
        <location evidence="1">Cell membrane</location>
        <topology evidence="1">Multi-pass membrane protein</topology>
    </subcellularLocation>
</comment>
<dbReference type="InterPro" id="IPR017871">
    <property type="entry name" value="ABC_transporter-like_CS"/>
</dbReference>
<dbReference type="Gene3D" id="3.40.50.300">
    <property type="entry name" value="P-loop containing nucleotide triphosphate hydrolases"/>
    <property type="match status" value="1"/>
</dbReference>
<keyword evidence="6 9" id="KW-1133">Transmembrane helix</keyword>
<dbReference type="PANTHER" id="PTHR43394">
    <property type="entry name" value="ATP-DEPENDENT PERMEASE MDL1, MITOCHONDRIAL"/>
    <property type="match status" value="1"/>
</dbReference>
<name>A0AAT9LEK0_9FIRM</name>
<dbReference type="CDD" id="cd18778">
    <property type="entry name" value="ABC_6TM_exporter_like"/>
    <property type="match status" value="1"/>
</dbReference>
<dbReference type="PANTHER" id="PTHR43394:SF1">
    <property type="entry name" value="ATP-BINDING CASSETTE SUB-FAMILY B MEMBER 10, MITOCHONDRIAL"/>
    <property type="match status" value="1"/>
</dbReference>
<evidence type="ECO:0000256" key="6">
    <source>
        <dbReference type="ARBA" id="ARBA00022989"/>
    </source>
</evidence>
<feature type="domain" description="ABC transporter" evidence="10">
    <location>
        <begin position="340"/>
        <end position="573"/>
    </location>
</feature>
<feature type="transmembrane region" description="Helical" evidence="9">
    <location>
        <begin position="133"/>
        <end position="157"/>
    </location>
</feature>
<dbReference type="FunFam" id="3.40.50.300:FF:000287">
    <property type="entry name" value="Multidrug ABC transporter ATP-binding protein"/>
    <property type="match status" value="1"/>
</dbReference>
<proteinExistence type="predicted"/>
<keyword evidence="3 9" id="KW-0812">Transmembrane</keyword>
<reference evidence="12" key="1">
    <citation type="submission" date="2020-10" db="EMBL/GenBank/DDBJ databases">
        <authorList>
            <person name="Kadnikov V."/>
            <person name="Beletsky A.V."/>
            <person name="Mardanov A.V."/>
            <person name="Karnachuk O.V."/>
            <person name="Ravin N.V."/>
        </authorList>
    </citation>
    <scope>NUCLEOTIDE SEQUENCE</scope>
    <source>
        <strain evidence="12">Bu02</strain>
    </source>
</reference>
<evidence type="ECO:0000256" key="8">
    <source>
        <dbReference type="SAM" id="MobiDB-lite"/>
    </source>
</evidence>
<dbReference type="InterPro" id="IPR027417">
    <property type="entry name" value="P-loop_NTPase"/>
</dbReference>
<gene>
    <name evidence="12" type="ORF">IMF26_05135</name>
</gene>
<accession>A0AAT9LEK0</accession>
<reference evidence="12" key="2">
    <citation type="journal article" date="2023" name="Biology">
        <title>Prokaryotic Life Associated with Coal-Fire Gas Vents Revealed by Metagenomics.</title>
        <authorList>
            <person name="Kadnikov V.V."/>
            <person name="Mardanov A.V."/>
            <person name="Beletsky A.V."/>
            <person name="Karnachuk O.V."/>
            <person name="Ravin N.V."/>
        </authorList>
    </citation>
    <scope>NUCLEOTIDE SEQUENCE</scope>
    <source>
        <strain evidence="12">Bu02</strain>
    </source>
</reference>
<dbReference type="SUPFAM" id="SSF52540">
    <property type="entry name" value="P-loop containing nucleoside triphosphate hydrolases"/>
    <property type="match status" value="1"/>
</dbReference>
<evidence type="ECO:0000256" key="4">
    <source>
        <dbReference type="ARBA" id="ARBA00022741"/>
    </source>
</evidence>
<feature type="transmembrane region" description="Helical" evidence="9">
    <location>
        <begin position="163"/>
        <end position="181"/>
    </location>
</feature>
<evidence type="ECO:0000256" key="1">
    <source>
        <dbReference type="ARBA" id="ARBA00004651"/>
    </source>
</evidence>
<evidence type="ECO:0000256" key="3">
    <source>
        <dbReference type="ARBA" id="ARBA00022692"/>
    </source>
</evidence>
<dbReference type="Pfam" id="PF00664">
    <property type="entry name" value="ABC_membrane"/>
    <property type="match status" value="1"/>
</dbReference>
<feature type="region of interest" description="Disordered" evidence="8">
    <location>
        <begin position="582"/>
        <end position="605"/>
    </location>
</feature>
<dbReference type="SMART" id="SM00382">
    <property type="entry name" value="AAA"/>
    <property type="match status" value="1"/>
</dbReference>
<evidence type="ECO:0000313" key="12">
    <source>
        <dbReference type="EMBL" id="QUL99430.1"/>
    </source>
</evidence>
<keyword evidence="4" id="KW-0547">Nucleotide-binding</keyword>
<evidence type="ECO:0000256" key="5">
    <source>
        <dbReference type="ARBA" id="ARBA00022840"/>
    </source>
</evidence>
<keyword evidence="7 9" id="KW-0472">Membrane</keyword>
<dbReference type="InterPro" id="IPR036640">
    <property type="entry name" value="ABC1_TM_sf"/>
</dbReference>
<organism evidence="12">
    <name type="scientific">Candidatus Fermentithermobacillus carboniphilus</name>
    <dbReference type="NCBI Taxonomy" id="3085328"/>
    <lineage>
        <taxon>Bacteria</taxon>
        <taxon>Bacillati</taxon>
        <taxon>Bacillota</taxon>
        <taxon>Candidatus Fermentithermobacillia</taxon>
        <taxon>Candidatus Fermentithermobacillales</taxon>
        <taxon>Candidatus Fermentithermobacillaceae</taxon>
        <taxon>Candidatus Fermentithermobacillus</taxon>
    </lineage>
</organism>
<dbReference type="GO" id="GO:0005886">
    <property type="term" value="C:plasma membrane"/>
    <property type="evidence" value="ECO:0007669"/>
    <property type="project" value="UniProtKB-SubCell"/>
</dbReference>
<dbReference type="Gene3D" id="1.20.1560.10">
    <property type="entry name" value="ABC transporter type 1, transmembrane domain"/>
    <property type="match status" value="1"/>
</dbReference>
<dbReference type="InterPro" id="IPR011527">
    <property type="entry name" value="ABC1_TM_dom"/>
</dbReference>
<dbReference type="GO" id="GO:0015421">
    <property type="term" value="F:ABC-type oligopeptide transporter activity"/>
    <property type="evidence" value="ECO:0007669"/>
    <property type="project" value="TreeGrafter"/>
</dbReference>
<dbReference type="PROSITE" id="PS50893">
    <property type="entry name" value="ABC_TRANSPORTER_2"/>
    <property type="match status" value="1"/>
</dbReference>
<dbReference type="SUPFAM" id="SSF90123">
    <property type="entry name" value="ABC transporter transmembrane region"/>
    <property type="match status" value="1"/>
</dbReference>
<evidence type="ECO:0000256" key="7">
    <source>
        <dbReference type="ARBA" id="ARBA00023136"/>
    </source>
</evidence>